<dbReference type="Gene3D" id="2.180.10.10">
    <property type="entry name" value="RHS repeat-associated core"/>
    <property type="match status" value="1"/>
</dbReference>
<organism evidence="2 3">
    <name type="scientific">Chryseobacterium tructae</name>
    <dbReference type="NCBI Taxonomy" id="1037380"/>
    <lineage>
        <taxon>Bacteria</taxon>
        <taxon>Pseudomonadati</taxon>
        <taxon>Bacteroidota</taxon>
        <taxon>Flavobacteriia</taxon>
        <taxon>Flavobacteriales</taxon>
        <taxon>Weeksellaceae</taxon>
        <taxon>Chryseobacterium group</taxon>
        <taxon>Chryseobacterium</taxon>
    </lineage>
</organism>
<protein>
    <recommendedName>
        <fullName evidence="4">YD repeat-containing protein</fullName>
    </recommendedName>
</protein>
<keyword evidence="1" id="KW-0732">Signal</keyword>
<evidence type="ECO:0000256" key="1">
    <source>
        <dbReference type="SAM" id="SignalP"/>
    </source>
</evidence>
<dbReference type="EMBL" id="JBHRYO010000002">
    <property type="protein sequence ID" value="MFC3757595.1"/>
    <property type="molecule type" value="Genomic_DNA"/>
</dbReference>
<comment type="caution">
    <text evidence="2">The sequence shown here is derived from an EMBL/GenBank/DDBJ whole genome shotgun (WGS) entry which is preliminary data.</text>
</comment>
<dbReference type="RefSeq" id="WP_378170497.1">
    <property type="nucleotide sequence ID" value="NZ_JBHRYO010000002.1"/>
</dbReference>
<feature type="signal peptide" evidence="1">
    <location>
        <begin position="1"/>
        <end position="20"/>
    </location>
</feature>
<feature type="chain" id="PRO_5047460223" description="YD repeat-containing protein" evidence="1">
    <location>
        <begin position="21"/>
        <end position="1074"/>
    </location>
</feature>
<evidence type="ECO:0000313" key="2">
    <source>
        <dbReference type="EMBL" id="MFC3757595.1"/>
    </source>
</evidence>
<sequence length="1074" mass="122718">MKRKKIILAILVFVYCIIHAQDVPKTPPSPNAYNLYKVKDVEIDKMAGTANFSIPIFEISQDGVNVPISLSYNTGGIKVDERAGSAGLGWALNIPFDVTKQVHGYDDDNKLLYLPDKKYFIPSTNPDAFPSFNYSYINLSSYTGFMQHYNFITALFENSQTGQVYDNQPDMYHYKLGSLFGRFFRDSEFKPRLIPYQPIQVLSFLPMKIQDFESNIYEFTPTLNFVMKDRCSSFSLLNDFTGTNNYKISNITTRNKTNILFKYNQMESGIIRNISETKNFPIPGPSSENAYLPVVDISCETYKEEHHNLLTEISFDQGKIVFKYNTLRNDMEPFGNASSKSLDEIIVFDKGDKVIKKITLSYGYFTASYFLNTNSYLNKRLKLKSIKINDEIHEFEYYEDMGIPAINSNTSDYWGYYTGRGGTTRIPNIYFKGTVFEKGANREPDFTGVYTKAMSLKKIKYPTKGSVEIIYENNDYYGKKTVVSQRTLGIESDIPPLFVTLNPEKVNRNVYFNTDYNNVSGGFENGICIGRIWWKNGLGNYELKKQFSDNVSYTNTLLDDGEYKFQIDNYGDKKCFMSLEYLELEEKTGTFAAGGLRLKTLNYYDYTSNLAKQRNFRYMSDSLGYTSAIMMGLPSFISDRIVKVRVGTGYQYMQQYLISSDGNYSQSLNPGSSVLYTQVDEFLSDNSTNHGRIKYFNFINSQFNFSSLKNEFSYGLIDDWKNHTSKIEYYNAENALQEYNLYSYKTYRIKNTLSPDNYGKYIGYALHKGFSPAISFQGMTVDEFNDLPNLYDLLGNISFYVFDSGIRFLAESRNYKILNGKPVLTKENKEFQNSKEFPHLLLSSTTTDPDGSVIESQYQYAHEKGNQLMISKNMIGVPLEVKTSKTMGVNSKMLSKTEILYPFNQAEADIKTSGLVLPHAVLSTDLQNVASTDITYDKYDSKGNIRQYTTKDGISTVIIWGYNQTQPIAKIENIKLENISQSLIDSIVNASDLDASAGSNNDESNLFNAFKTFRSNLSRYTVTTYSYDALIGVRSITPPSGIRETYLYDSANRLEKVIDANGKILKELKYNYKN</sequence>
<accession>A0ABV7XXP4</accession>
<gene>
    <name evidence="2" type="ORF">ACFONJ_16575</name>
</gene>
<evidence type="ECO:0000313" key="3">
    <source>
        <dbReference type="Proteomes" id="UP001595735"/>
    </source>
</evidence>
<keyword evidence="3" id="KW-1185">Reference proteome</keyword>
<dbReference type="Proteomes" id="UP001595735">
    <property type="component" value="Unassembled WGS sequence"/>
</dbReference>
<evidence type="ECO:0008006" key="4">
    <source>
        <dbReference type="Google" id="ProtNLM"/>
    </source>
</evidence>
<reference evidence="3" key="1">
    <citation type="journal article" date="2019" name="Int. J. Syst. Evol. Microbiol.">
        <title>The Global Catalogue of Microorganisms (GCM) 10K type strain sequencing project: providing services to taxonomists for standard genome sequencing and annotation.</title>
        <authorList>
            <consortium name="The Broad Institute Genomics Platform"/>
            <consortium name="The Broad Institute Genome Sequencing Center for Infectious Disease"/>
            <person name="Wu L."/>
            <person name="Ma J."/>
        </authorList>
    </citation>
    <scope>NUCLEOTIDE SEQUENCE [LARGE SCALE GENOMIC DNA]</scope>
    <source>
        <strain evidence="3">CECT 7798</strain>
    </source>
</reference>
<proteinExistence type="predicted"/>
<name>A0ABV7XXP4_9FLAO</name>